<protein>
    <submittedName>
        <fullName evidence="1">Uncharacterized protein</fullName>
    </submittedName>
</protein>
<gene>
    <name evidence="1" type="ORF">Zmor_002608</name>
</gene>
<accession>A0AA38MUA8</accession>
<sequence>MMHFTAADVIVRFRSPPRIMCIRIYVPPTLMMRNALPEESRNESAPVTIGAPSQNKGQRNEFIYLDALGCNFTCLQDLIASCHSGPVVLGGHAIFKHWKISKQHQPHKLKTQSKYKNW</sequence>
<evidence type="ECO:0000313" key="2">
    <source>
        <dbReference type="Proteomes" id="UP001168821"/>
    </source>
</evidence>
<name>A0AA38MUA8_9CUCU</name>
<reference evidence="1" key="1">
    <citation type="journal article" date="2023" name="G3 (Bethesda)">
        <title>Whole genome assemblies of Zophobas morio and Tenebrio molitor.</title>
        <authorList>
            <person name="Kaur S."/>
            <person name="Stinson S.A."/>
            <person name="diCenzo G.C."/>
        </authorList>
    </citation>
    <scope>NUCLEOTIDE SEQUENCE</scope>
    <source>
        <strain evidence="1">QUZm001</strain>
    </source>
</reference>
<evidence type="ECO:0000313" key="1">
    <source>
        <dbReference type="EMBL" id="KAJ3667208.1"/>
    </source>
</evidence>
<keyword evidence="2" id="KW-1185">Reference proteome</keyword>
<comment type="caution">
    <text evidence="1">The sequence shown here is derived from an EMBL/GenBank/DDBJ whole genome shotgun (WGS) entry which is preliminary data.</text>
</comment>
<dbReference type="AlphaFoldDB" id="A0AA38MUA8"/>
<proteinExistence type="predicted"/>
<dbReference type="Proteomes" id="UP001168821">
    <property type="component" value="Unassembled WGS sequence"/>
</dbReference>
<organism evidence="1 2">
    <name type="scientific">Zophobas morio</name>
    <dbReference type="NCBI Taxonomy" id="2755281"/>
    <lineage>
        <taxon>Eukaryota</taxon>
        <taxon>Metazoa</taxon>
        <taxon>Ecdysozoa</taxon>
        <taxon>Arthropoda</taxon>
        <taxon>Hexapoda</taxon>
        <taxon>Insecta</taxon>
        <taxon>Pterygota</taxon>
        <taxon>Neoptera</taxon>
        <taxon>Endopterygota</taxon>
        <taxon>Coleoptera</taxon>
        <taxon>Polyphaga</taxon>
        <taxon>Cucujiformia</taxon>
        <taxon>Tenebrionidae</taxon>
        <taxon>Zophobas</taxon>
    </lineage>
</organism>
<dbReference type="EMBL" id="JALNTZ010000001">
    <property type="protein sequence ID" value="KAJ3667208.1"/>
    <property type="molecule type" value="Genomic_DNA"/>
</dbReference>